<evidence type="ECO:0000313" key="8">
    <source>
        <dbReference type="Proteomes" id="UP000000819"/>
    </source>
</evidence>
<dbReference type="Proteomes" id="UP000000819">
    <property type="component" value="Chromosome XI"/>
</dbReference>
<dbReference type="SUPFAM" id="SSF50978">
    <property type="entry name" value="WD40 repeat-like"/>
    <property type="match status" value="1"/>
</dbReference>
<dbReference type="GO" id="GO:0006364">
    <property type="term" value="P:rRNA processing"/>
    <property type="evidence" value="ECO:0007669"/>
    <property type="project" value="UniProtKB-KW"/>
</dbReference>
<name>Q8SU33_ENCCU</name>
<dbReference type="InterPro" id="IPR036322">
    <property type="entry name" value="WD40_repeat_dom_sf"/>
</dbReference>
<dbReference type="GO" id="GO:0005730">
    <property type="term" value="C:nucleolus"/>
    <property type="evidence" value="ECO:0007669"/>
    <property type="project" value="UniProtKB-SubCell"/>
</dbReference>
<dbReference type="EMBL" id="AL590450">
    <property type="protein sequence ID" value="CAD26027.1"/>
    <property type="molecule type" value="Genomic_DNA"/>
</dbReference>
<accession>Q8SU33</accession>
<dbReference type="FunCoup" id="Q8SU33">
    <property type="interactions" value="239"/>
</dbReference>
<comment type="subcellular location">
    <subcellularLocation>
        <location evidence="1">Nucleus</location>
        <location evidence="1">Nucleolus</location>
    </subcellularLocation>
</comment>
<keyword evidence="3" id="KW-0853">WD repeat</keyword>
<sequence length="446" mass="49983">MVYFRSNNFGIEDFERESFDPVHEQEDPISSLCSGKDGVVAGSKGCALLIRKGEGRRKKIAKFDRDVSAVDVCGELAACGDESGHIKVIGKMKSIVRQYYEHEARINEIRIDGTMLVSCSDDMKIKIFDLSKAESVATISDSTDYVRSIDIVDGIVFSGSYDGFVRGHCLKTLSRVVEYNAGCRISRICALGSSRIALASGNEVRVIDVSGGIEIGRFFHIKEVTSMVFYGHRLYTASLDANVRVFTTDLKMISRVGVRGGILDISIFDDVVYLGLEDGGVLELVKEKPKKSPMVPKDKGDGLHDEVRVDIVRNPVERLTYLEKRLNRFEYKKSMMHAMEKRDVQEMFAAMSYIHEKRGFVRALQDLSRKELAGVLDVIVEFFTVKEFVPIFSECIGVILSLYERDIEDDPMLAGRIEALASVVDDEVYFQEQNLRSIAFLECFGG</sequence>
<dbReference type="PANTHER" id="PTHR19924:SF26">
    <property type="entry name" value="U3 SMALL NUCLEOLAR RNA-ASSOCIATED PROTEIN 15 HOMOLOG"/>
    <property type="match status" value="1"/>
</dbReference>
<dbReference type="Gene3D" id="2.130.10.10">
    <property type="entry name" value="YVTN repeat-like/Quinoprotein amine dehydrogenase"/>
    <property type="match status" value="2"/>
</dbReference>
<dbReference type="VEuPathDB" id="MicrosporidiaDB:ECU11_1170"/>
<keyword evidence="2" id="KW-0698">rRNA processing</keyword>
<dbReference type="KEGG" id="ecu:ECU11_1170"/>
<keyword evidence="4" id="KW-0677">Repeat</keyword>
<dbReference type="InterPro" id="IPR001680">
    <property type="entry name" value="WD40_rpt"/>
</dbReference>
<evidence type="ECO:0000256" key="4">
    <source>
        <dbReference type="ARBA" id="ARBA00022737"/>
    </source>
</evidence>
<dbReference type="InParanoid" id="Q8SU33"/>
<dbReference type="InterPro" id="IPR015943">
    <property type="entry name" value="WD40/YVTN_repeat-like_dom_sf"/>
</dbReference>
<dbReference type="SMART" id="SM00320">
    <property type="entry name" value="WD40"/>
    <property type="match status" value="4"/>
</dbReference>
<evidence type="ECO:0000259" key="6">
    <source>
        <dbReference type="Pfam" id="PF09384"/>
    </source>
</evidence>
<dbReference type="HOGENOM" id="CLU_612532_0_0_1"/>
<dbReference type="PANTHER" id="PTHR19924">
    <property type="entry name" value="UTP15 U3 SMALL NUCLEOLAR RNA-ASSOCIATED PROTEIN 15 FAMILY MEMBER"/>
    <property type="match status" value="1"/>
</dbReference>
<dbReference type="GeneID" id="860076"/>
<dbReference type="AlphaFoldDB" id="Q8SU33"/>
<keyword evidence="8" id="KW-1185">Reference proteome</keyword>
<dbReference type="Pfam" id="PF00400">
    <property type="entry name" value="WD40"/>
    <property type="match status" value="1"/>
</dbReference>
<dbReference type="Pfam" id="PF09384">
    <property type="entry name" value="UTP15_C"/>
    <property type="match status" value="1"/>
</dbReference>
<keyword evidence="5" id="KW-0539">Nucleus</keyword>
<evidence type="ECO:0000256" key="5">
    <source>
        <dbReference type="ARBA" id="ARBA00023242"/>
    </source>
</evidence>
<organism evidence="7 8">
    <name type="scientific">Encephalitozoon cuniculi (strain GB-M1)</name>
    <name type="common">Microsporidian parasite</name>
    <dbReference type="NCBI Taxonomy" id="284813"/>
    <lineage>
        <taxon>Eukaryota</taxon>
        <taxon>Fungi</taxon>
        <taxon>Fungi incertae sedis</taxon>
        <taxon>Microsporidia</taxon>
        <taxon>Unikaryonidae</taxon>
        <taxon>Encephalitozoon</taxon>
    </lineage>
</organism>
<dbReference type="RefSeq" id="NP_586423.1">
    <property type="nucleotide sequence ID" value="NM_001042256.1"/>
</dbReference>
<feature type="domain" description="U3 small nucleolar RNA-associated protein 15 C-terminal" evidence="6">
    <location>
        <begin position="309"/>
        <end position="441"/>
    </location>
</feature>
<dbReference type="OMA" id="HTHDISK"/>
<reference evidence="7 8" key="2">
    <citation type="journal article" date="2009" name="BMC Genomics">
        <title>Identification of transcriptional signals in Encephalitozoon cuniculi widespread among Microsporidia phylum: support for accurate structural genome annotation.</title>
        <authorList>
            <person name="Peyretaillade E."/>
            <person name="Goncalves O."/>
            <person name="Terrat S."/>
            <person name="Dugat-Bony E."/>
            <person name="Wincker P."/>
            <person name="Cornman R.S."/>
            <person name="Evans J.D."/>
            <person name="Delbac F."/>
            <person name="Peyret P."/>
        </authorList>
    </citation>
    <scope>NUCLEOTIDE SEQUENCE [LARGE SCALE GENOMIC DNA]</scope>
    <source>
        <strain evidence="7 8">GB-M1</strain>
    </source>
</reference>
<dbReference type="InterPro" id="IPR018983">
    <property type="entry name" value="U3_snoRNA-assocProt_15_C"/>
</dbReference>
<dbReference type="GO" id="GO:0045943">
    <property type="term" value="P:positive regulation of transcription by RNA polymerase I"/>
    <property type="evidence" value="ECO:0007669"/>
    <property type="project" value="TreeGrafter"/>
</dbReference>
<dbReference type="OrthoDB" id="431715at2759"/>
<dbReference type="STRING" id="284813.Q8SU33"/>
<gene>
    <name evidence="7" type="ordered locus">ECU11_1170</name>
</gene>
<evidence type="ECO:0000313" key="7">
    <source>
        <dbReference type="EMBL" id="CAD26027.1"/>
    </source>
</evidence>
<proteinExistence type="predicted"/>
<reference evidence="7 8" key="1">
    <citation type="journal article" date="2001" name="Nature">
        <title>Genome sequence and gene compaction of the eukaryote parasite Encephalitozoon cuniculi.</title>
        <authorList>
            <person name="Katinka M.D."/>
            <person name="Duprat S."/>
            <person name="Cornillot E."/>
            <person name="Metenier G."/>
            <person name="Thomarat F."/>
            <person name="Prensier G."/>
            <person name="Barbe V."/>
            <person name="Peyretaillade E."/>
            <person name="Brottier P."/>
            <person name="Wincker P."/>
            <person name="Delbac F."/>
            <person name="El Alaoui H."/>
            <person name="Peyret P."/>
            <person name="Saurin W."/>
            <person name="Gouy M."/>
            <person name="Weissenbach J."/>
            <person name="Vivares C.P."/>
        </authorList>
    </citation>
    <scope>NUCLEOTIDE SEQUENCE [LARGE SCALE GENOMIC DNA]</scope>
    <source>
        <strain evidence="7 8">GB-M1</strain>
    </source>
</reference>
<evidence type="ECO:0000256" key="3">
    <source>
        <dbReference type="ARBA" id="ARBA00022574"/>
    </source>
</evidence>
<evidence type="ECO:0000256" key="2">
    <source>
        <dbReference type="ARBA" id="ARBA00022552"/>
    </source>
</evidence>
<evidence type="ECO:0000256" key="1">
    <source>
        <dbReference type="ARBA" id="ARBA00004604"/>
    </source>
</evidence>
<protein>
    <submittedName>
        <fullName evidence="7">Similarity to HYPOTHETICAL WD-REPEAT PROTEIN YMY3_yeast</fullName>
    </submittedName>
</protein>